<accession>A0A7X8SJG1</accession>
<comment type="caution">
    <text evidence="9">The sequence shown here is derived from an EMBL/GenBank/DDBJ whole genome shotgun (WGS) entry which is preliminary data.</text>
</comment>
<keyword evidence="3 7" id="KW-0812">Transmembrane</keyword>
<evidence type="ECO:0000313" key="10">
    <source>
        <dbReference type="Proteomes" id="UP000585050"/>
    </source>
</evidence>
<name>A0A7X8SJG1_9BACT</name>
<dbReference type="Pfam" id="PF01694">
    <property type="entry name" value="Rhomboid"/>
    <property type="match status" value="2"/>
</dbReference>
<comment type="subcellular location">
    <subcellularLocation>
        <location evidence="1">Membrane</location>
        <topology evidence="1">Multi-pass membrane protein</topology>
    </subcellularLocation>
</comment>
<comment type="similarity">
    <text evidence="2">Belongs to the peptidase S54 family.</text>
</comment>
<feature type="domain" description="Peptidase S54 rhomboid" evidence="8">
    <location>
        <begin position="177"/>
        <end position="256"/>
    </location>
</feature>
<organism evidence="9 10">
    <name type="scientific">Flammeovirga agarivorans</name>
    <dbReference type="NCBI Taxonomy" id="2726742"/>
    <lineage>
        <taxon>Bacteria</taxon>
        <taxon>Pseudomonadati</taxon>
        <taxon>Bacteroidota</taxon>
        <taxon>Cytophagia</taxon>
        <taxon>Cytophagales</taxon>
        <taxon>Flammeovirgaceae</taxon>
        <taxon>Flammeovirga</taxon>
    </lineage>
</organism>
<gene>
    <name evidence="9" type="ORF">HGP29_09035</name>
</gene>
<keyword evidence="5 7" id="KW-1133">Transmembrane helix</keyword>
<feature type="transmembrane region" description="Helical" evidence="7">
    <location>
        <begin position="240"/>
        <end position="257"/>
    </location>
</feature>
<evidence type="ECO:0000256" key="7">
    <source>
        <dbReference type="SAM" id="Phobius"/>
    </source>
</evidence>
<dbReference type="SUPFAM" id="SSF144091">
    <property type="entry name" value="Rhomboid-like"/>
    <property type="match status" value="1"/>
</dbReference>
<evidence type="ECO:0000256" key="3">
    <source>
        <dbReference type="ARBA" id="ARBA00022692"/>
    </source>
</evidence>
<dbReference type="GO" id="GO:0006508">
    <property type="term" value="P:proteolysis"/>
    <property type="evidence" value="ECO:0007669"/>
    <property type="project" value="UniProtKB-KW"/>
</dbReference>
<feature type="transmembrane region" description="Helical" evidence="7">
    <location>
        <begin position="181"/>
        <end position="201"/>
    </location>
</feature>
<sequence length="267" mass="30306">MGQNLTPNVKILLLINLLIFGAVNLIHSIDVVALLGYHYPKSEYFQVFQPFTYMFVHRDFAHIFSNMFALFIFGPMLENVLGSKRFLILYLVTGLGGGALYGLVNFVEIHQMEASAAQFILSSTPENFLAFCQDHAEVYLQHNTTLYNFAESIFPADPNNPGLQKEAVEFARKITIDRMNIPMIGASGAIFGILFTFAYLFPNLRLMLLFPPIPIKAKYLVGAYILYETYELINQNPADNVAHLAHLGGALFAYLLMRHWKYQSYQN</sequence>
<dbReference type="PANTHER" id="PTHR43731">
    <property type="entry name" value="RHOMBOID PROTEASE"/>
    <property type="match status" value="1"/>
</dbReference>
<evidence type="ECO:0000256" key="5">
    <source>
        <dbReference type="ARBA" id="ARBA00022989"/>
    </source>
</evidence>
<keyword evidence="10" id="KW-1185">Reference proteome</keyword>
<evidence type="ECO:0000313" key="9">
    <source>
        <dbReference type="EMBL" id="NLR91349.1"/>
    </source>
</evidence>
<keyword evidence="4" id="KW-0378">Hydrolase</keyword>
<feature type="transmembrane region" description="Helical" evidence="7">
    <location>
        <begin position="87"/>
        <end position="107"/>
    </location>
</feature>
<evidence type="ECO:0000259" key="8">
    <source>
        <dbReference type="Pfam" id="PF01694"/>
    </source>
</evidence>
<dbReference type="PANTHER" id="PTHR43731:SF14">
    <property type="entry name" value="PRESENILIN-ASSOCIATED RHOMBOID-LIKE PROTEIN, MITOCHONDRIAL"/>
    <property type="match status" value="1"/>
</dbReference>
<dbReference type="GO" id="GO:0004252">
    <property type="term" value="F:serine-type endopeptidase activity"/>
    <property type="evidence" value="ECO:0007669"/>
    <property type="project" value="InterPro"/>
</dbReference>
<evidence type="ECO:0000256" key="4">
    <source>
        <dbReference type="ARBA" id="ARBA00022801"/>
    </source>
</evidence>
<evidence type="ECO:0000256" key="6">
    <source>
        <dbReference type="ARBA" id="ARBA00023136"/>
    </source>
</evidence>
<evidence type="ECO:0000256" key="1">
    <source>
        <dbReference type="ARBA" id="ARBA00004141"/>
    </source>
</evidence>
<feature type="transmembrane region" description="Helical" evidence="7">
    <location>
        <begin position="12"/>
        <end position="39"/>
    </location>
</feature>
<dbReference type="InterPro" id="IPR022764">
    <property type="entry name" value="Peptidase_S54_rhomboid_dom"/>
</dbReference>
<dbReference type="EMBL" id="JABAIL010000002">
    <property type="protein sequence ID" value="NLR91349.1"/>
    <property type="molecule type" value="Genomic_DNA"/>
</dbReference>
<keyword evidence="6 7" id="KW-0472">Membrane</keyword>
<evidence type="ECO:0000256" key="2">
    <source>
        <dbReference type="ARBA" id="ARBA00009045"/>
    </source>
</evidence>
<dbReference type="Gene3D" id="1.20.1540.10">
    <property type="entry name" value="Rhomboid-like"/>
    <property type="match status" value="1"/>
</dbReference>
<dbReference type="AlphaFoldDB" id="A0A7X8SJG1"/>
<feature type="domain" description="Peptidase S54 rhomboid" evidence="8">
    <location>
        <begin position="46"/>
        <end position="105"/>
    </location>
</feature>
<feature type="transmembrane region" description="Helical" evidence="7">
    <location>
        <begin position="60"/>
        <end position="81"/>
    </location>
</feature>
<protein>
    <submittedName>
        <fullName evidence="9">Rhomboid family intramembrane serine protease</fullName>
    </submittedName>
</protein>
<proteinExistence type="inferred from homology"/>
<keyword evidence="9" id="KW-0645">Protease</keyword>
<dbReference type="GO" id="GO:0016020">
    <property type="term" value="C:membrane"/>
    <property type="evidence" value="ECO:0007669"/>
    <property type="project" value="UniProtKB-SubCell"/>
</dbReference>
<dbReference type="InterPro" id="IPR035952">
    <property type="entry name" value="Rhomboid-like_sf"/>
</dbReference>
<dbReference type="InterPro" id="IPR050925">
    <property type="entry name" value="Rhomboid_protease_S54"/>
</dbReference>
<dbReference type="Proteomes" id="UP000585050">
    <property type="component" value="Unassembled WGS sequence"/>
</dbReference>
<dbReference type="RefSeq" id="WP_168882040.1">
    <property type="nucleotide sequence ID" value="NZ_JABAIL010000002.1"/>
</dbReference>
<reference evidence="9 10" key="1">
    <citation type="submission" date="2020-04" db="EMBL/GenBank/DDBJ databases">
        <title>Flammeovirga sp. SR4, a novel species isolated from seawater.</title>
        <authorList>
            <person name="Wang X."/>
        </authorList>
    </citation>
    <scope>NUCLEOTIDE SEQUENCE [LARGE SCALE GENOMIC DNA]</scope>
    <source>
        <strain evidence="9 10">SR4</strain>
    </source>
</reference>